<keyword evidence="1" id="KW-1133">Transmembrane helix</keyword>
<dbReference type="GO" id="GO:0032153">
    <property type="term" value="C:cell division site"/>
    <property type="evidence" value="ECO:0007669"/>
    <property type="project" value="TreeGrafter"/>
</dbReference>
<keyword evidence="3" id="KW-1185">Reference proteome</keyword>
<protein>
    <submittedName>
        <fullName evidence="2">Actin cortical patch SUR7/pH-response regulator PalI</fullName>
    </submittedName>
</protein>
<dbReference type="InterPro" id="IPR051380">
    <property type="entry name" value="pH-response_reg_palI/RIM9"/>
</dbReference>
<dbReference type="OrthoDB" id="2354757at2759"/>
<feature type="transmembrane region" description="Helical" evidence="1">
    <location>
        <begin position="12"/>
        <end position="32"/>
    </location>
</feature>
<dbReference type="GO" id="GO:0005886">
    <property type="term" value="C:plasma membrane"/>
    <property type="evidence" value="ECO:0007669"/>
    <property type="project" value="InterPro"/>
</dbReference>
<feature type="transmembrane region" description="Helical" evidence="1">
    <location>
        <begin position="108"/>
        <end position="130"/>
    </location>
</feature>
<evidence type="ECO:0000313" key="2">
    <source>
        <dbReference type="EMBL" id="OAA33463.1"/>
    </source>
</evidence>
<dbReference type="EMBL" id="AZGY01000001">
    <property type="protein sequence ID" value="OAA33463.1"/>
    <property type="molecule type" value="Genomic_DNA"/>
</dbReference>
<sequence>MGLGRFVHHIGTFFVFAAMILLIVVDITSPVVNRISMLKVELGQNRAAASEVTFGTFGFCIRGIPGRGDECSSSRIGYDPARVIEGLDGTDFSTASADSAKVLTRVMVLHPIATGLAFIAFLLCAGSGIIGSFLSSIVSLLTFVVALVALICDFVGFSIIKRHVNDNDATASRAYWGAGIWLILVSGIFLLIGAAIVFVTCCFGRKKRDTERHKETWNDAPATGGRRRFW</sequence>
<dbReference type="AlphaFoldDB" id="A0A166VAZ1"/>
<dbReference type="InterPro" id="IPR009571">
    <property type="entry name" value="SUR7/Rim9-like_fungi"/>
</dbReference>
<evidence type="ECO:0000256" key="1">
    <source>
        <dbReference type="SAM" id="Phobius"/>
    </source>
</evidence>
<keyword evidence="1" id="KW-0812">Transmembrane</keyword>
<reference evidence="2 3" key="1">
    <citation type="journal article" date="2016" name="Genome Biol. Evol.">
        <title>Divergent and convergent evolution of fungal pathogenicity.</title>
        <authorList>
            <person name="Shang Y."/>
            <person name="Xiao G."/>
            <person name="Zheng P."/>
            <person name="Cen K."/>
            <person name="Zhan S."/>
            <person name="Wang C."/>
        </authorList>
    </citation>
    <scope>NUCLEOTIDE SEQUENCE [LARGE SCALE GENOMIC DNA]</scope>
    <source>
        <strain evidence="2 3">RCEF 2490</strain>
    </source>
</reference>
<dbReference type="Gene3D" id="1.20.140.150">
    <property type="match status" value="1"/>
</dbReference>
<dbReference type="PANTHER" id="PTHR28013">
    <property type="entry name" value="PROTEIN DCV1-RELATED"/>
    <property type="match status" value="1"/>
</dbReference>
<keyword evidence="1" id="KW-0472">Membrane</keyword>
<evidence type="ECO:0000313" key="3">
    <source>
        <dbReference type="Proteomes" id="UP000078544"/>
    </source>
</evidence>
<accession>A0A166VAZ1</accession>
<dbReference type="STRING" id="1081109.A0A166VAZ1"/>
<proteinExistence type="predicted"/>
<gene>
    <name evidence="2" type="ORF">AAL_00928</name>
</gene>
<organism evidence="2 3">
    <name type="scientific">Moelleriella libera RCEF 2490</name>
    <dbReference type="NCBI Taxonomy" id="1081109"/>
    <lineage>
        <taxon>Eukaryota</taxon>
        <taxon>Fungi</taxon>
        <taxon>Dikarya</taxon>
        <taxon>Ascomycota</taxon>
        <taxon>Pezizomycotina</taxon>
        <taxon>Sordariomycetes</taxon>
        <taxon>Hypocreomycetidae</taxon>
        <taxon>Hypocreales</taxon>
        <taxon>Clavicipitaceae</taxon>
        <taxon>Moelleriella</taxon>
    </lineage>
</organism>
<name>A0A166VAZ1_9HYPO</name>
<dbReference type="Pfam" id="PF06687">
    <property type="entry name" value="SUR7"/>
    <property type="match status" value="1"/>
</dbReference>
<feature type="transmembrane region" description="Helical" evidence="1">
    <location>
        <begin position="137"/>
        <end position="160"/>
    </location>
</feature>
<dbReference type="GO" id="GO:0035838">
    <property type="term" value="C:growing cell tip"/>
    <property type="evidence" value="ECO:0007669"/>
    <property type="project" value="TreeGrafter"/>
</dbReference>
<comment type="caution">
    <text evidence="2">The sequence shown here is derived from an EMBL/GenBank/DDBJ whole genome shotgun (WGS) entry which is preliminary data.</text>
</comment>
<feature type="transmembrane region" description="Helical" evidence="1">
    <location>
        <begin position="180"/>
        <end position="204"/>
    </location>
</feature>
<dbReference type="PANTHER" id="PTHR28013:SF7">
    <property type="entry name" value="PALI-DOMAIN-CONTAINING PROTEIN"/>
    <property type="match status" value="1"/>
</dbReference>
<dbReference type="Proteomes" id="UP000078544">
    <property type="component" value="Unassembled WGS sequence"/>
</dbReference>